<dbReference type="HOGENOM" id="CLU_080841_0_1_0"/>
<evidence type="ECO:0000313" key="3">
    <source>
        <dbReference type="Proteomes" id="UP000004358"/>
    </source>
</evidence>
<reference evidence="2 3" key="1">
    <citation type="submission" date="2006-02" db="EMBL/GenBank/DDBJ databases">
        <authorList>
            <person name="Amann R."/>
            <person name="Ferriera S."/>
            <person name="Johnson J."/>
            <person name="Kravitz S."/>
            <person name="Halpern A."/>
            <person name="Remington K."/>
            <person name="Beeson K."/>
            <person name="Tran B."/>
            <person name="Rogers Y.-H."/>
            <person name="Friedman R."/>
            <person name="Venter J.C."/>
        </authorList>
    </citation>
    <scope>NUCLEOTIDE SEQUENCE [LARGE SCALE GENOMIC DNA]</scope>
    <source>
        <strain evidence="2 3">DSM 3645</strain>
    </source>
</reference>
<evidence type="ECO:0000259" key="1">
    <source>
        <dbReference type="Pfam" id="PF09348"/>
    </source>
</evidence>
<dbReference type="OrthoDB" id="120660at2"/>
<feature type="domain" description="DUF1990" evidence="1">
    <location>
        <begin position="25"/>
        <end position="179"/>
    </location>
</feature>
<dbReference type="Proteomes" id="UP000004358">
    <property type="component" value="Unassembled WGS sequence"/>
</dbReference>
<comment type="caution">
    <text evidence="2">The sequence shown here is derived from an EMBL/GenBank/DDBJ whole genome shotgun (WGS) entry which is preliminary data.</text>
</comment>
<dbReference type="Pfam" id="PF09348">
    <property type="entry name" value="DUF1990"/>
    <property type="match status" value="1"/>
</dbReference>
<dbReference type="InterPro" id="IPR018960">
    <property type="entry name" value="DUF1990"/>
</dbReference>
<organism evidence="2 3">
    <name type="scientific">Blastopirellula marina DSM 3645</name>
    <dbReference type="NCBI Taxonomy" id="314230"/>
    <lineage>
        <taxon>Bacteria</taxon>
        <taxon>Pseudomonadati</taxon>
        <taxon>Planctomycetota</taxon>
        <taxon>Planctomycetia</taxon>
        <taxon>Pirellulales</taxon>
        <taxon>Pirellulaceae</taxon>
        <taxon>Blastopirellula</taxon>
    </lineage>
</organism>
<proteinExistence type="predicted"/>
<dbReference type="EMBL" id="AANZ01000001">
    <property type="protein sequence ID" value="EAQ82766.1"/>
    <property type="molecule type" value="Genomic_DNA"/>
</dbReference>
<dbReference type="InterPro" id="IPR014457">
    <property type="entry name" value="UCP010260"/>
</dbReference>
<dbReference type="AlphaFoldDB" id="A3ZLY3"/>
<sequence>MLRIRQPKSETVRQFLQTQASRDFSYPMVGATLATPPSEYQVDHTRVRLGHGEESLAQGRIALQKWTQFQLGWVTTFPPALPIQAGEMVAIVARAGGFWWLNACRIVCTIEEPKQFGFAYGTLPAHAESGEERFLIEMDDAGDVWYDILAFSRPNRVSAKLAYPYMRHLQKRFARESAAAMRQAIRP</sequence>
<dbReference type="eggNOG" id="COG4762">
    <property type="taxonomic scope" value="Bacteria"/>
</dbReference>
<gene>
    <name evidence="2" type="ORF">DSM3645_10212</name>
</gene>
<name>A3ZLY3_9BACT</name>
<dbReference type="PANTHER" id="PTHR34202:SF1">
    <property type="entry name" value="UPF0548 PROTEIN"/>
    <property type="match status" value="1"/>
</dbReference>
<accession>A3ZLY3</accession>
<dbReference type="STRING" id="314230.DSM3645_10212"/>
<dbReference type="PIRSF" id="PIRSF010260">
    <property type="entry name" value="UCP010260"/>
    <property type="match status" value="1"/>
</dbReference>
<evidence type="ECO:0000313" key="2">
    <source>
        <dbReference type="EMBL" id="EAQ82766.1"/>
    </source>
</evidence>
<dbReference type="PANTHER" id="PTHR34202">
    <property type="entry name" value="UPF0548 PROTEIN"/>
    <property type="match status" value="1"/>
</dbReference>
<protein>
    <recommendedName>
        <fullName evidence="1">DUF1990 domain-containing protein</fullName>
    </recommendedName>
</protein>